<feature type="compositionally biased region" description="Low complexity" evidence="1">
    <location>
        <begin position="8"/>
        <end position="24"/>
    </location>
</feature>
<proteinExistence type="predicted"/>
<organism evidence="2 3">
    <name type="scientific">Symbiochloris irregularis</name>
    <dbReference type="NCBI Taxonomy" id="706552"/>
    <lineage>
        <taxon>Eukaryota</taxon>
        <taxon>Viridiplantae</taxon>
        <taxon>Chlorophyta</taxon>
        <taxon>core chlorophytes</taxon>
        <taxon>Trebouxiophyceae</taxon>
        <taxon>Trebouxiales</taxon>
        <taxon>Trebouxiaceae</taxon>
        <taxon>Symbiochloris</taxon>
    </lineage>
</organism>
<dbReference type="AlphaFoldDB" id="A0AAW1P4B1"/>
<reference evidence="2 3" key="1">
    <citation type="journal article" date="2024" name="Nat. Commun.">
        <title>Phylogenomics reveals the evolutionary origins of lichenization in chlorophyte algae.</title>
        <authorList>
            <person name="Puginier C."/>
            <person name="Libourel C."/>
            <person name="Otte J."/>
            <person name="Skaloud P."/>
            <person name="Haon M."/>
            <person name="Grisel S."/>
            <person name="Petersen M."/>
            <person name="Berrin J.G."/>
            <person name="Delaux P.M."/>
            <person name="Dal Grande F."/>
            <person name="Keller J."/>
        </authorList>
    </citation>
    <scope>NUCLEOTIDE SEQUENCE [LARGE SCALE GENOMIC DNA]</scope>
    <source>
        <strain evidence="2 3">SAG 2036</strain>
    </source>
</reference>
<evidence type="ECO:0000313" key="2">
    <source>
        <dbReference type="EMBL" id="KAK9804615.1"/>
    </source>
</evidence>
<accession>A0AAW1P4B1</accession>
<feature type="region of interest" description="Disordered" evidence="1">
    <location>
        <begin position="1"/>
        <end position="74"/>
    </location>
</feature>
<protein>
    <submittedName>
        <fullName evidence="2">Uncharacterized protein</fullName>
    </submittedName>
</protein>
<comment type="caution">
    <text evidence="2">The sequence shown here is derived from an EMBL/GenBank/DDBJ whole genome shotgun (WGS) entry which is preliminary data.</text>
</comment>
<evidence type="ECO:0000313" key="3">
    <source>
        <dbReference type="Proteomes" id="UP001465755"/>
    </source>
</evidence>
<feature type="compositionally biased region" description="Polar residues" evidence="1">
    <location>
        <begin position="25"/>
        <end position="37"/>
    </location>
</feature>
<keyword evidence="3" id="KW-1185">Reference proteome</keyword>
<sequence>MSNISKDTSSTGSASSAASSASGSPPGNVQLSTQQPFCGNWLPYDNRTSTAAADRADLKRSTQSIPVPLAAAGS</sequence>
<dbReference type="EMBL" id="JALJOQ010000049">
    <property type="protein sequence ID" value="KAK9804615.1"/>
    <property type="molecule type" value="Genomic_DNA"/>
</dbReference>
<name>A0AAW1P4B1_9CHLO</name>
<evidence type="ECO:0000256" key="1">
    <source>
        <dbReference type="SAM" id="MobiDB-lite"/>
    </source>
</evidence>
<dbReference type="Proteomes" id="UP001465755">
    <property type="component" value="Unassembled WGS sequence"/>
</dbReference>
<gene>
    <name evidence="2" type="ORF">WJX73_009029</name>
</gene>